<feature type="region of interest" description="Disordered" evidence="1">
    <location>
        <begin position="52"/>
        <end position="107"/>
    </location>
</feature>
<protein>
    <submittedName>
        <fullName evidence="2">Uncharacterized protein</fullName>
    </submittedName>
</protein>
<organism evidence="2 3">
    <name type="scientific">Lymnaea stagnalis</name>
    <name type="common">Great pond snail</name>
    <name type="synonym">Helix stagnalis</name>
    <dbReference type="NCBI Taxonomy" id="6523"/>
    <lineage>
        <taxon>Eukaryota</taxon>
        <taxon>Metazoa</taxon>
        <taxon>Spiralia</taxon>
        <taxon>Lophotrochozoa</taxon>
        <taxon>Mollusca</taxon>
        <taxon>Gastropoda</taxon>
        <taxon>Heterobranchia</taxon>
        <taxon>Euthyneura</taxon>
        <taxon>Panpulmonata</taxon>
        <taxon>Hygrophila</taxon>
        <taxon>Lymnaeoidea</taxon>
        <taxon>Lymnaeidae</taxon>
        <taxon>Lymnaea</taxon>
    </lineage>
</organism>
<feature type="non-terminal residue" evidence="2">
    <location>
        <position position="107"/>
    </location>
</feature>
<gene>
    <name evidence="2" type="ORF">GSLYS_00013553001</name>
</gene>
<reference evidence="2 3" key="1">
    <citation type="submission" date="2024-04" db="EMBL/GenBank/DDBJ databases">
        <authorList>
            <consortium name="Genoscope - CEA"/>
            <person name="William W."/>
        </authorList>
    </citation>
    <scope>NUCLEOTIDE SEQUENCE [LARGE SCALE GENOMIC DNA]</scope>
</reference>
<evidence type="ECO:0000313" key="2">
    <source>
        <dbReference type="EMBL" id="CAL1539820.1"/>
    </source>
</evidence>
<comment type="caution">
    <text evidence="2">The sequence shown here is derived from an EMBL/GenBank/DDBJ whole genome shotgun (WGS) entry which is preliminary data.</text>
</comment>
<proteinExistence type="predicted"/>
<dbReference type="AlphaFoldDB" id="A0AAV2I1C4"/>
<feature type="compositionally biased region" description="Polar residues" evidence="1">
    <location>
        <begin position="54"/>
        <end position="63"/>
    </location>
</feature>
<evidence type="ECO:0000256" key="1">
    <source>
        <dbReference type="SAM" id="MobiDB-lite"/>
    </source>
</evidence>
<name>A0AAV2I1C4_LYMST</name>
<keyword evidence="3" id="KW-1185">Reference proteome</keyword>
<feature type="compositionally biased region" description="Polar residues" evidence="1">
    <location>
        <begin position="74"/>
        <end position="86"/>
    </location>
</feature>
<sequence>NGSAKARLLARMKKIGRTNILLRESTHPAQSLALKRAGLVSQISHPEKEILTEDMTSVTTNRGNPRLSKREPSVASNSVGSGSIENVRSENGEEESDLDHDPNSLNF</sequence>
<accession>A0AAV2I1C4</accession>
<evidence type="ECO:0000313" key="3">
    <source>
        <dbReference type="Proteomes" id="UP001497497"/>
    </source>
</evidence>
<feature type="non-terminal residue" evidence="2">
    <location>
        <position position="1"/>
    </location>
</feature>
<dbReference type="Proteomes" id="UP001497497">
    <property type="component" value="Unassembled WGS sequence"/>
</dbReference>
<dbReference type="EMBL" id="CAXITT010000357">
    <property type="protein sequence ID" value="CAL1539820.1"/>
    <property type="molecule type" value="Genomic_DNA"/>
</dbReference>